<evidence type="ECO:0000313" key="2">
    <source>
        <dbReference type="Proteomes" id="UP001146120"/>
    </source>
</evidence>
<reference evidence="1" key="1">
    <citation type="submission" date="2022-11" db="EMBL/GenBank/DDBJ databases">
        <authorList>
            <person name="Morgan W.R."/>
            <person name="Tartar A."/>
        </authorList>
    </citation>
    <scope>NUCLEOTIDE SEQUENCE</scope>
    <source>
        <strain evidence="1">ARSEF 373</strain>
    </source>
</reference>
<keyword evidence="2" id="KW-1185">Reference proteome</keyword>
<name>A0AAV2Z380_9STRA</name>
<comment type="caution">
    <text evidence="1">The sequence shown here is derived from an EMBL/GenBank/DDBJ whole genome shotgun (WGS) entry which is preliminary data.</text>
</comment>
<dbReference type="AlphaFoldDB" id="A0AAV2Z380"/>
<proteinExistence type="predicted"/>
<dbReference type="Proteomes" id="UP001146120">
    <property type="component" value="Unassembled WGS sequence"/>
</dbReference>
<gene>
    <name evidence="1" type="ORF">N0F65_002037</name>
</gene>
<accession>A0AAV2Z380</accession>
<dbReference type="EMBL" id="DAKRPA010000072">
    <property type="protein sequence ID" value="DBA00034.1"/>
    <property type="molecule type" value="Genomic_DNA"/>
</dbReference>
<dbReference type="Gene3D" id="3.80.10.10">
    <property type="entry name" value="Ribonuclease Inhibitor"/>
    <property type="match status" value="1"/>
</dbReference>
<dbReference type="InterPro" id="IPR032675">
    <property type="entry name" value="LRR_dom_sf"/>
</dbReference>
<evidence type="ECO:0000313" key="1">
    <source>
        <dbReference type="EMBL" id="DBA00034.1"/>
    </source>
</evidence>
<organism evidence="1 2">
    <name type="scientific">Lagenidium giganteum</name>
    <dbReference type="NCBI Taxonomy" id="4803"/>
    <lineage>
        <taxon>Eukaryota</taxon>
        <taxon>Sar</taxon>
        <taxon>Stramenopiles</taxon>
        <taxon>Oomycota</taxon>
        <taxon>Peronosporomycetes</taxon>
        <taxon>Pythiales</taxon>
        <taxon>Pythiaceae</taxon>
    </lineage>
</organism>
<dbReference type="SUPFAM" id="SSF52058">
    <property type="entry name" value="L domain-like"/>
    <property type="match status" value="1"/>
</dbReference>
<sequence>MPLLVLAPYWRDFNVGEYVFPIEVEYNDAFFAGLTSESQIIATGTVKGLLLRLVPHLSVLSSCFAIHEFVVTSATDIVHPMRPPSLAVKPHRHAKKPLWRKVVDSLFGAVGLVVLVIHIQTYVHQSTHPDDPLCSLPMAPWFATKFACKFACAVYTFDCSHFQRSSPLPGDLSFLEETALIKLNFAHCSALVVPRDIQRFPSMIGITIKHLTLVEWSRDAALTPEHHPSFTFVGFADTNLTEIPAGLLGTLPPLLQDIEFSHTNLTTIPDDLSHFWENVTTLYFEFSGVSTIPPSLMQLQLFDLSLVGNNVTDASVLSALSPSIGYVSLDYNPLSVLPASFDVGSDVLVFEFSSEHTLVRTVTTELLSSIQTLYLLDTPYCAEASDVKPGVECNRSFFGSDGKCYFP</sequence>
<protein>
    <submittedName>
        <fullName evidence="1">Uncharacterized protein</fullName>
    </submittedName>
</protein>
<reference evidence="1" key="2">
    <citation type="journal article" date="2023" name="Microbiol Resour">
        <title>Decontamination and Annotation of the Draft Genome Sequence of the Oomycete Lagenidium giganteum ARSEF 373.</title>
        <authorList>
            <person name="Morgan W.R."/>
            <person name="Tartar A."/>
        </authorList>
    </citation>
    <scope>NUCLEOTIDE SEQUENCE</scope>
    <source>
        <strain evidence="1">ARSEF 373</strain>
    </source>
</reference>